<organism evidence="2 3">
    <name type="scientific">Penicillium salamii</name>
    <dbReference type="NCBI Taxonomy" id="1612424"/>
    <lineage>
        <taxon>Eukaryota</taxon>
        <taxon>Fungi</taxon>
        <taxon>Dikarya</taxon>
        <taxon>Ascomycota</taxon>
        <taxon>Pezizomycotina</taxon>
        <taxon>Eurotiomycetes</taxon>
        <taxon>Eurotiomycetidae</taxon>
        <taxon>Eurotiales</taxon>
        <taxon>Aspergillaceae</taxon>
        <taxon>Penicillium</taxon>
    </lineage>
</organism>
<dbReference type="PANTHER" id="PTHR21310">
    <property type="entry name" value="AMINOGLYCOSIDE PHOSPHOTRANSFERASE-RELATED-RELATED"/>
    <property type="match status" value="1"/>
</dbReference>
<gene>
    <name evidence="2" type="ORF">PSALAMII_LOCUS3719</name>
</gene>
<feature type="domain" description="Aminoglycoside phosphotransferase" evidence="1">
    <location>
        <begin position="95"/>
        <end position="258"/>
    </location>
</feature>
<reference evidence="2" key="1">
    <citation type="submission" date="2021-07" db="EMBL/GenBank/DDBJ databases">
        <authorList>
            <person name="Branca A.L. A."/>
        </authorList>
    </citation>
    <scope>NUCLEOTIDE SEQUENCE</scope>
</reference>
<dbReference type="InterPro" id="IPR051678">
    <property type="entry name" value="AGP_Transferase"/>
</dbReference>
<proteinExistence type="predicted"/>
<evidence type="ECO:0000259" key="1">
    <source>
        <dbReference type="Pfam" id="PF01636"/>
    </source>
</evidence>
<keyword evidence="3" id="KW-1185">Reference proteome</keyword>
<dbReference type="InterPro" id="IPR011009">
    <property type="entry name" value="Kinase-like_dom_sf"/>
</dbReference>
<dbReference type="Pfam" id="PF01636">
    <property type="entry name" value="APH"/>
    <property type="match status" value="1"/>
</dbReference>
<dbReference type="Proteomes" id="UP001152649">
    <property type="component" value="Unassembled WGS sequence"/>
</dbReference>
<comment type="caution">
    <text evidence="2">The sequence shown here is derived from an EMBL/GenBank/DDBJ whole genome shotgun (WGS) entry which is preliminary data.</text>
</comment>
<dbReference type="Gene3D" id="3.90.1200.10">
    <property type="match status" value="1"/>
</dbReference>
<dbReference type="InterPro" id="IPR002575">
    <property type="entry name" value="Aminoglycoside_PTrfase"/>
</dbReference>
<dbReference type="SUPFAM" id="SSF56112">
    <property type="entry name" value="Protein kinase-like (PK-like)"/>
    <property type="match status" value="1"/>
</dbReference>
<protein>
    <recommendedName>
        <fullName evidence="1">Aminoglycoside phosphotransferase domain-containing protein</fullName>
    </recommendedName>
</protein>
<dbReference type="OrthoDB" id="10067394at2759"/>
<dbReference type="AlphaFoldDB" id="A0A9W4IYS1"/>
<sequence>MPTTLGLYKHCPSTREQKGILYKSEDAEDKIAEFFAQTTTTQAKCDTRARELVGGDVILVSIQGSCSYTVYAGTKQEFVVQFRLRSVLLEMETVALARQIYGSLIPWTTCHGQMGDVVDGKECVIIYVMDRVQGVSQLEFQLSRDETNSLEFSAWRQNLVSDLAKFFARAWDSPVHIDDEVREALQERYERDLKLLYHALPGRFRPIVQRSLDSLPAIMSLPMVLLHQDLGVFNVMVDEESHLVGIIDWAEAEVGPFGINLHFLQQTLSELHLKHGWTRRDGYDALHRTFWTGLKDGTGLGESEIPKIEMAMAVGLLLSRGFTCRLAGMPPPVPIQDDEKGAYNLLTLDGFLINPETKFVN</sequence>
<evidence type="ECO:0000313" key="3">
    <source>
        <dbReference type="Proteomes" id="UP001152649"/>
    </source>
</evidence>
<accession>A0A9W4IYS1</accession>
<name>A0A9W4IYS1_9EURO</name>
<dbReference type="EMBL" id="CAJVPG010000133">
    <property type="protein sequence ID" value="CAG8360258.1"/>
    <property type="molecule type" value="Genomic_DNA"/>
</dbReference>
<evidence type="ECO:0000313" key="2">
    <source>
        <dbReference type="EMBL" id="CAG8360258.1"/>
    </source>
</evidence>